<protein>
    <submittedName>
        <fullName evidence="2">Phosphatidylethanolamine-binding protein 1</fullName>
    </submittedName>
</protein>
<feature type="region of interest" description="Disordered" evidence="1">
    <location>
        <begin position="43"/>
        <end position="77"/>
    </location>
</feature>
<name>A0A8J6GTQ6_MICOH</name>
<organism evidence="2 3">
    <name type="scientific">Microtus ochrogaster</name>
    <name type="common">Prairie vole</name>
    <dbReference type="NCBI Taxonomy" id="79684"/>
    <lineage>
        <taxon>Eukaryota</taxon>
        <taxon>Metazoa</taxon>
        <taxon>Chordata</taxon>
        <taxon>Craniata</taxon>
        <taxon>Vertebrata</taxon>
        <taxon>Euteleostomi</taxon>
        <taxon>Mammalia</taxon>
        <taxon>Eutheria</taxon>
        <taxon>Euarchontoglires</taxon>
        <taxon>Glires</taxon>
        <taxon>Rodentia</taxon>
        <taxon>Myomorpha</taxon>
        <taxon>Muroidea</taxon>
        <taxon>Cricetidae</taxon>
        <taxon>Arvicolinae</taxon>
        <taxon>Microtus</taxon>
    </lineage>
</organism>
<accession>A0A8J6GTQ6</accession>
<evidence type="ECO:0000256" key="1">
    <source>
        <dbReference type="SAM" id="MobiDB-lite"/>
    </source>
</evidence>
<gene>
    <name evidence="2" type="ORF">LTLLF_122525</name>
</gene>
<dbReference type="InterPro" id="IPR036610">
    <property type="entry name" value="PEBP-like_sf"/>
</dbReference>
<sequence length="130" mass="13876">MKGTDVSCGRVLSDYVGSGLPSGTGLDLYDWLVYMQDKPLNCDKSIHSQRSPQQGQGGGLPQEVSPGSPGGVHVSPGRVEDYLPNLYEQLSGKWGSRGGQWSWGPTPTVKLCKACCFSSFRPTPSQGVLS</sequence>
<dbReference type="EMBL" id="JAATJU010017933">
    <property type="protein sequence ID" value="KAH0517095.1"/>
    <property type="molecule type" value="Genomic_DNA"/>
</dbReference>
<proteinExistence type="predicted"/>
<dbReference type="Gene3D" id="3.90.280.10">
    <property type="entry name" value="PEBP-like"/>
    <property type="match status" value="1"/>
</dbReference>
<dbReference type="Proteomes" id="UP000710432">
    <property type="component" value="Unassembled WGS sequence"/>
</dbReference>
<comment type="caution">
    <text evidence="2">The sequence shown here is derived from an EMBL/GenBank/DDBJ whole genome shotgun (WGS) entry which is preliminary data.</text>
</comment>
<feature type="compositionally biased region" description="Low complexity" evidence="1">
    <location>
        <begin position="61"/>
        <end position="77"/>
    </location>
</feature>
<dbReference type="SUPFAM" id="SSF49777">
    <property type="entry name" value="PEBP-like"/>
    <property type="match status" value="1"/>
</dbReference>
<dbReference type="AlphaFoldDB" id="A0A8J6GTQ6"/>
<reference evidence="2" key="1">
    <citation type="submission" date="2020-03" db="EMBL/GenBank/DDBJ databases">
        <title>Studies in the Genomics of Life Span.</title>
        <authorList>
            <person name="Glass D."/>
        </authorList>
    </citation>
    <scope>NUCLEOTIDE SEQUENCE</scope>
    <source>
        <strain evidence="2">LTLLF</strain>
        <tissue evidence="2">Muscle</tissue>
    </source>
</reference>
<evidence type="ECO:0000313" key="3">
    <source>
        <dbReference type="Proteomes" id="UP000710432"/>
    </source>
</evidence>
<evidence type="ECO:0000313" key="2">
    <source>
        <dbReference type="EMBL" id="KAH0517095.1"/>
    </source>
</evidence>